<gene>
    <name evidence="7" type="ORF">GCM10009827_080300</name>
</gene>
<feature type="transmembrane region" description="Helical" evidence="5">
    <location>
        <begin position="278"/>
        <end position="299"/>
    </location>
</feature>
<evidence type="ECO:0000256" key="2">
    <source>
        <dbReference type="ARBA" id="ARBA00022692"/>
    </source>
</evidence>
<evidence type="ECO:0000256" key="3">
    <source>
        <dbReference type="ARBA" id="ARBA00022989"/>
    </source>
</evidence>
<feature type="transmembrane region" description="Helical" evidence="5">
    <location>
        <begin position="374"/>
        <end position="397"/>
    </location>
</feature>
<reference evidence="7 8" key="1">
    <citation type="journal article" date="2019" name="Int. J. Syst. Evol. Microbiol.">
        <title>The Global Catalogue of Microorganisms (GCM) 10K type strain sequencing project: providing services to taxonomists for standard genome sequencing and annotation.</title>
        <authorList>
            <consortium name="The Broad Institute Genomics Platform"/>
            <consortium name="The Broad Institute Genome Sequencing Center for Infectious Disease"/>
            <person name="Wu L."/>
            <person name="Ma J."/>
        </authorList>
    </citation>
    <scope>NUCLEOTIDE SEQUENCE [LARGE SCALE GENOMIC DNA]</scope>
    <source>
        <strain evidence="7 8">JCM 15933</strain>
    </source>
</reference>
<organism evidence="7 8">
    <name type="scientific">Dactylosporangium maewongense</name>
    <dbReference type="NCBI Taxonomy" id="634393"/>
    <lineage>
        <taxon>Bacteria</taxon>
        <taxon>Bacillati</taxon>
        <taxon>Actinomycetota</taxon>
        <taxon>Actinomycetes</taxon>
        <taxon>Micromonosporales</taxon>
        <taxon>Micromonosporaceae</taxon>
        <taxon>Dactylosporangium</taxon>
    </lineage>
</organism>
<feature type="domain" description="Major facilitator superfamily (MFS) profile" evidence="6">
    <location>
        <begin position="242"/>
        <end position="425"/>
    </location>
</feature>
<dbReference type="PANTHER" id="PTHR23528">
    <property type="match status" value="1"/>
</dbReference>
<evidence type="ECO:0000256" key="1">
    <source>
        <dbReference type="ARBA" id="ARBA00004651"/>
    </source>
</evidence>
<dbReference type="PROSITE" id="PS50850">
    <property type="entry name" value="MFS"/>
    <property type="match status" value="1"/>
</dbReference>
<dbReference type="EMBL" id="BAAAQD010000020">
    <property type="protein sequence ID" value="GAA1547982.1"/>
    <property type="molecule type" value="Genomic_DNA"/>
</dbReference>
<proteinExistence type="predicted"/>
<comment type="subcellular location">
    <subcellularLocation>
        <location evidence="1">Cell membrane</location>
        <topology evidence="1">Multi-pass membrane protein</topology>
    </subcellularLocation>
</comment>
<feature type="transmembrane region" description="Helical" evidence="5">
    <location>
        <begin position="69"/>
        <end position="90"/>
    </location>
</feature>
<dbReference type="InterPro" id="IPR020846">
    <property type="entry name" value="MFS_dom"/>
</dbReference>
<dbReference type="Pfam" id="PF07690">
    <property type="entry name" value="MFS_1"/>
    <property type="match status" value="2"/>
</dbReference>
<name>A0ABN2BUZ3_9ACTN</name>
<dbReference type="InterPro" id="IPR036259">
    <property type="entry name" value="MFS_trans_sf"/>
</dbReference>
<dbReference type="PANTHER" id="PTHR23528:SF1">
    <property type="entry name" value="MAJOR FACILITATOR SUPERFAMILY (MFS) PROFILE DOMAIN-CONTAINING PROTEIN"/>
    <property type="match status" value="1"/>
</dbReference>
<dbReference type="Proteomes" id="UP001501470">
    <property type="component" value="Unassembled WGS sequence"/>
</dbReference>
<feature type="transmembrane region" description="Helical" evidence="5">
    <location>
        <begin position="243"/>
        <end position="266"/>
    </location>
</feature>
<dbReference type="SUPFAM" id="SSF103473">
    <property type="entry name" value="MFS general substrate transporter"/>
    <property type="match status" value="1"/>
</dbReference>
<keyword evidence="3 5" id="KW-1133">Transmembrane helix</keyword>
<evidence type="ECO:0000313" key="8">
    <source>
        <dbReference type="Proteomes" id="UP001501470"/>
    </source>
</evidence>
<comment type="caution">
    <text evidence="7">The sequence shown here is derived from an EMBL/GenBank/DDBJ whole genome shotgun (WGS) entry which is preliminary data.</text>
</comment>
<keyword evidence="8" id="KW-1185">Reference proteome</keyword>
<protein>
    <submittedName>
        <fullName evidence="7">MFS transporter</fullName>
    </submittedName>
</protein>
<keyword evidence="2 5" id="KW-0812">Transmembrane</keyword>
<evidence type="ECO:0000259" key="6">
    <source>
        <dbReference type="PROSITE" id="PS50850"/>
    </source>
</evidence>
<keyword evidence="4 5" id="KW-0472">Membrane</keyword>
<feature type="transmembrane region" description="Helical" evidence="5">
    <location>
        <begin position="127"/>
        <end position="150"/>
    </location>
</feature>
<dbReference type="RefSeq" id="WP_344508653.1">
    <property type="nucleotide sequence ID" value="NZ_BAAAQD010000020.1"/>
</dbReference>
<feature type="transmembrane region" description="Helical" evidence="5">
    <location>
        <begin position="403"/>
        <end position="421"/>
    </location>
</feature>
<feature type="transmembrane region" description="Helical" evidence="5">
    <location>
        <begin position="191"/>
        <end position="211"/>
    </location>
</feature>
<evidence type="ECO:0000313" key="7">
    <source>
        <dbReference type="EMBL" id="GAA1547982.1"/>
    </source>
</evidence>
<feature type="transmembrane region" description="Helical" evidence="5">
    <location>
        <begin position="102"/>
        <end position="121"/>
    </location>
</feature>
<evidence type="ECO:0000256" key="5">
    <source>
        <dbReference type="SAM" id="Phobius"/>
    </source>
</evidence>
<evidence type="ECO:0000256" key="4">
    <source>
        <dbReference type="ARBA" id="ARBA00023136"/>
    </source>
</evidence>
<feature type="transmembrane region" description="Helical" evidence="5">
    <location>
        <begin position="30"/>
        <end position="49"/>
    </location>
</feature>
<feature type="transmembrane region" description="Helical" evidence="5">
    <location>
        <begin position="335"/>
        <end position="353"/>
    </location>
</feature>
<dbReference type="Gene3D" id="1.20.1250.20">
    <property type="entry name" value="MFS general substrate transporter like domains"/>
    <property type="match status" value="2"/>
</dbReference>
<sequence length="425" mass="44178">MTISEAASEQTGVAAVPALEEPTRRVTGRWILLWSLANFMLSGLVYGAASVVGPQLAERVDPAGKVGMFALAGVLTGLVALLLSPLFGALSDRTTARSGRRHPWILAGALGTGAVFAVQAFQTTVAGYLLTAVAAGVAIAVLSTSLVAVVPDDVPVRQRATVSAWGGGVGGSLGLLVCISLVAVAVTGVTAGYVTMGVLMVLGVLPFALFTRGTALPRAQRAPFTWRALTGSLWVSPRQHPDFWWAMSGRFLFFLANGLFSGYLYFFLQDEIHYADPAVGVLLLNTVYVIVASLASVPMGRISDRRLRRKNLTIVSAALQAAACATLAVSLTWTAALIAAVLLGLGFGVYMSVDQALVTEVLPEAAGRGKDMGLINLAVTLAGLLAPALSGPVILHLGGYSTLFWLAAVVGVGSAVLVRPIRGVR</sequence>
<feature type="transmembrane region" description="Helical" evidence="5">
    <location>
        <begin position="311"/>
        <end position="329"/>
    </location>
</feature>
<feature type="transmembrane region" description="Helical" evidence="5">
    <location>
        <begin position="162"/>
        <end position="185"/>
    </location>
</feature>
<accession>A0ABN2BUZ3</accession>
<dbReference type="InterPro" id="IPR011701">
    <property type="entry name" value="MFS"/>
</dbReference>